<evidence type="ECO:0000313" key="1">
    <source>
        <dbReference type="EMBL" id="DAF90909.1"/>
    </source>
</evidence>
<dbReference type="GO" id="GO:0032259">
    <property type="term" value="P:methylation"/>
    <property type="evidence" value="ECO:0007669"/>
    <property type="project" value="UniProtKB-KW"/>
</dbReference>
<dbReference type="PROSITE" id="PS00092">
    <property type="entry name" value="N6_MTASE"/>
    <property type="match status" value="1"/>
</dbReference>
<dbReference type="Gene3D" id="3.40.50.150">
    <property type="entry name" value="Vaccinia Virus protein VP39"/>
    <property type="match status" value="1"/>
</dbReference>
<dbReference type="EMBL" id="BK016039">
    <property type="protein sequence ID" value="DAF90909.1"/>
    <property type="molecule type" value="Genomic_DNA"/>
</dbReference>
<dbReference type="InterPro" id="IPR029063">
    <property type="entry name" value="SAM-dependent_MTases_sf"/>
</dbReference>
<dbReference type="InterPro" id="IPR002052">
    <property type="entry name" value="DNA_methylase_N6_adenine_CS"/>
</dbReference>
<reference evidence="1" key="1">
    <citation type="journal article" date="2021" name="Proc. Natl. Acad. Sci. U.S.A.">
        <title>A Catalog of Tens of Thousands of Viruses from Human Metagenomes Reveals Hidden Associations with Chronic Diseases.</title>
        <authorList>
            <person name="Tisza M.J."/>
            <person name="Buck C.B."/>
        </authorList>
    </citation>
    <scope>NUCLEOTIDE SEQUENCE</scope>
    <source>
        <strain evidence="1">CtnMR5</strain>
    </source>
</reference>
<keyword evidence="1" id="KW-0489">Methyltransferase</keyword>
<name>A0A8S5U8X3_9CAUD</name>
<keyword evidence="1" id="KW-0808">Transferase</keyword>
<dbReference type="SUPFAM" id="SSF53335">
    <property type="entry name" value="S-adenosyl-L-methionine-dependent methyltransferases"/>
    <property type="match status" value="1"/>
</dbReference>
<dbReference type="GO" id="GO:0008168">
    <property type="term" value="F:methyltransferase activity"/>
    <property type="evidence" value="ECO:0007669"/>
    <property type="project" value="UniProtKB-KW"/>
</dbReference>
<accession>A0A8S5U8X3</accession>
<dbReference type="GO" id="GO:0003676">
    <property type="term" value="F:nucleic acid binding"/>
    <property type="evidence" value="ECO:0007669"/>
    <property type="project" value="InterPro"/>
</dbReference>
<organism evidence="1">
    <name type="scientific">Siphoviridae sp. ctnMR5</name>
    <dbReference type="NCBI Taxonomy" id="2825658"/>
    <lineage>
        <taxon>Viruses</taxon>
        <taxon>Duplodnaviria</taxon>
        <taxon>Heunggongvirae</taxon>
        <taxon>Uroviricota</taxon>
        <taxon>Caudoviricetes</taxon>
    </lineage>
</organism>
<sequence length="52" mass="5982">MNLEIDKVYNCDCLDLMREMIREGVKADWCITDPPYGISIEKMSVAQAKKTD</sequence>
<protein>
    <submittedName>
        <fullName evidence="1">Modification methylase CcrMI/DNA Complex methylation, GANTC recognition, base</fullName>
    </submittedName>
</protein>
<proteinExistence type="predicted"/>